<feature type="domain" description="Deacetylase sirtuin-type" evidence="3">
    <location>
        <begin position="12"/>
        <end position="296"/>
    </location>
</feature>
<keyword evidence="2" id="KW-0862">Zinc</keyword>
<dbReference type="RefSeq" id="WP_016518390.1">
    <property type="nucleotide sequence ID" value="NZ_KE332512.1"/>
</dbReference>
<dbReference type="AlphaFoldDB" id="S3LBZ5"/>
<comment type="caution">
    <text evidence="4">The sequence shown here is derived from an EMBL/GenBank/DDBJ whole genome shotgun (WGS) entry which is preliminary data.</text>
</comment>
<evidence type="ECO:0000256" key="2">
    <source>
        <dbReference type="PROSITE-ProRule" id="PRU00236"/>
    </source>
</evidence>
<dbReference type="GO" id="GO:0017136">
    <property type="term" value="F:histone deacetylase activity, NAD-dependent"/>
    <property type="evidence" value="ECO:0007669"/>
    <property type="project" value="TreeGrafter"/>
</dbReference>
<dbReference type="PROSITE" id="PS50305">
    <property type="entry name" value="SIRTUIN"/>
    <property type="match status" value="1"/>
</dbReference>
<dbReference type="HOGENOM" id="CLU_071599_0_0_12"/>
<gene>
    <name evidence="4" type="ORF">HMPREF1222_00893</name>
</gene>
<organism evidence="4 5">
    <name type="scientific">Treponema vincentii F0403</name>
    <dbReference type="NCBI Taxonomy" id="1125702"/>
    <lineage>
        <taxon>Bacteria</taxon>
        <taxon>Pseudomonadati</taxon>
        <taxon>Spirochaetota</taxon>
        <taxon>Spirochaetia</taxon>
        <taxon>Spirochaetales</taxon>
        <taxon>Treponemataceae</taxon>
        <taxon>Treponema</taxon>
    </lineage>
</organism>
<dbReference type="SUPFAM" id="SSF52467">
    <property type="entry name" value="DHS-like NAD/FAD-binding domain"/>
    <property type="match status" value="1"/>
</dbReference>
<feature type="binding site" evidence="2">
    <location>
        <position position="184"/>
    </location>
    <ligand>
        <name>Zn(2+)</name>
        <dbReference type="ChEBI" id="CHEBI:29105"/>
    </ligand>
</feature>
<name>S3LBZ5_9SPIR</name>
<dbReference type="GeneID" id="301461073"/>
<dbReference type="InterPro" id="IPR050134">
    <property type="entry name" value="NAD-dep_sirtuin_deacylases"/>
</dbReference>
<keyword evidence="5" id="KW-1185">Reference proteome</keyword>
<dbReference type="Gene3D" id="3.40.50.1220">
    <property type="entry name" value="TPP-binding domain"/>
    <property type="match status" value="1"/>
</dbReference>
<sequence>MFNTIPVKHDTPEEYRQKIEALKTALEKADALLVGAGAGLSTSAGFTYSGERFEKNFADFHAKYGFSDMYTGGFYPYTTPEEHWAYWSRNIMINRYADAPKPVYENVCKLVDRKNYFVLTTNVDHCFQKAGFDKARLFYTQGDYGLFQCSEPCHQATYDNEAQVRAMYERQKDMRIPSELIPYCPRCGKPMSMNLRSDSTFVEDAGWHTAAQRYADFLTTYKDGRILFLELGVGANTPGIIKYPFQQMTANNPQAIYACINYGEAYCFDEIRERAICIDGDIGEVIAEFLRKIPQVAQSPNL</sequence>
<feature type="binding site" evidence="2">
    <location>
        <position position="153"/>
    </location>
    <ligand>
        <name>Zn(2+)</name>
        <dbReference type="ChEBI" id="CHEBI:29105"/>
    </ligand>
</feature>
<feature type="binding site" evidence="2">
    <location>
        <position position="187"/>
    </location>
    <ligand>
        <name>Zn(2+)</name>
        <dbReference type="ChEBI" id="CHEBI:29105"/>
    </ligand>
</feature>
<dbReference type="Proteomes" id="UP000014605">
    <property type="component" value="Unassembled WGS sequence"/>
</dbReference>
<evidence type="ECO:0000313" key="5">
    <source>
        <dbReference type="Proteomes" id="UP000014605"/>
    </source>
</evidence>
<keyword evidence="2" id="KW-0479">Metal-binding</keyword>
<accession>S3LBZ5</accession>
<dbReference type="InterPro" id="IPR026590">
    <property type="entry name" value="Ssirtuin_cat_dom"/>
</dbReference>
<reference evidence="4 5" key="1">
    <citation type="submission" date="2013-04" db="EMBL/GenBank/DDBJ databases">
        <title>The Genome Sequence of Treponema vincentii F0403.</title>
        <authorList>
            <consortium name="The Broad Institute Genomics Platform"/>
            <person name="Earl A."/>
            <person name="Ward D."/>
            <person name="Feldgarden M."/>
            <person name="Gevers D."/>
            <person name="Leonetti C."/>
            <person name="Izard J."/>
            <person name="Walker B."/>
            <person name="Young S."/>
            <person name="Zeng Q."/>
            <person name="Gargeya S."/>
            <person name="Fitzgerald M."/>
            <person name="Haas B."/>
            <person name="Abouelleil A."/>
            <person name="Allen A.W."/>
            <person name="Alvarado L."/>
            <person name="Arachchi H.M."/>
            <person name="Berlin A.M."/>
            <person name="Chapman S.B."/>
            <person name="Gainer-Dewar J."/>
            <person name="Goldberg J."/>
            <person name="Griggs A."/>
            <person name="Gujja S."/>
            <person name="Hansen M."/>
            <person name="Howarth C."/>
            <person name="Imamovic A."/>
            <person name="Ireland A."/>
            <person name="Larimer J."/>
            <person name="McCowan C."/>
            <person name="Murphy C."/>
            <person name="Pearson M."/>
            <person name="Poon T.W."/>
            <person name="Priest M."/>
            <person name="Roberts A."/>
            <person name="Saif S."/>
            <person name="Shea T."/>
            <person name="Sisk P."/>
            <person name="Sykes S."/>
            <person name="Wortman J."/>
            <person name="Nusbaum C."/>
            <person name="Birren B."/>
        </authorList>
    </citation>
    <scope>NUCLEOTIDE SEQUENCE [LARGE SCALE GENOMIC DNA]</scope>
    <source>
        <strain evidence="4 5">F0403</strain>
    </source>
</reference>
<dbReference type="GO" id="GO:0046872">
    <property type="term" value="F:metal ion binding"/>
    <property type="evidence" value="ECO:0007669"/>
    <property type="project" value="UniProtKB-KW"/>
</dbReference>
<evidence type="ECO:0000259" key="3">
    <source>
        <dbReference type="PROSITE" id="PS50305"/>
    </source>
</evidence>
<dbReference type="PANTHER" id="PTHR11085">
    <property type="entry name" value="NAD-DEPENDENT PROTEIN DEACYLASE SIRTUIN-5, MITOCHONDRIAL-RELATED"/>
    <property type="match status" value="1"/>
</dbReference>
<keyword evidence="1" id="KW-0520">NAD</keyword>
<feature type="binding site" evidence="2">
    <location>
        <position position="149"/>
    </location>
    <ligand>
        <name>Zn(2+)</name>
        <dbReference type="ChEBI" id="CHEBI:29105"/>
    </ligand>
</feature>
<dbReference type="PANTHER" id="PTHR11085:SF10">
    <property type="entry name" value="NAD-DEPENDENT PROTEIN DEACYLASE SIRTUIN-5, MITOCHONDRIAL-RELATED"/>
    <property type="match status" value="1"/>
</dbReference>
<dbReference type="GO" id="GO:0070403">
    <property type="term" value="F:NAD+ binding"/>
    <property type="evidence" value="ECO:0007669"/>
    <property type="project" value="TreeGrafter"/>
</dbReference>
<dbReference type="EMBL" id="ATFC01000007">
    <property type="protein sequence ID" value="EPF47076.1"/>
    <property type="molecule type" value="Genomic_DNA"/>
</dbReference>
<proteinExistence type="predicted"/>
<dbReference type="PATRIC" id="fig|1125702.3.peg.929"/>
<evidence type="ECO:0000256" key="1">
    <source>
        <dbReference type="ARBA" id="ARBA00023027"/>
    </source>
</evidence>
<protein>
    <recommendedName>
        <fullName evidence="3">Deacetylase sirtuin-type domain-containing protein</fullName>
    </recommendedName>
</protein>
<evidence type="ECO:0000313" key="4">
    <source>
        <dbReference type="EMBL" id="EPF47076.1"/>
    </source>
</evidence>
<comment type="caution">
    <text evidence="2">Lacks conserved residue(s) required for the propagation of feature annotation.</text>
</comment>
<dbReference type="InterPro" id="IPR029035">
    <property type="entry name" value="DHS-like_NAD/FAD-binding_dom"/>
</dbReference>